<dbReference type="EMBL" id="OC854934">
    <property type="protein sequence ID" value="CAD7620812.1"/>
    <property type="molecule type" value="Genomic_DNA"/>
</dbReference>
<dbReference type="Pfam" id="PF00089">
    <property type="entry name" value="Trypsin"/>
    <property type="match status" value="1"/>
</dbReference>
<organism evidence="5">
    <name type="scientific">Medioppia subpectinata</name>
    <dbReference type="NCBI Taxonomy" id="1979941"/>
    <lineage>
        <taxon>Eukaryota</taxon>
        <taxon>Metazoa</taxon>
        <taxon>Ecdysozoa</taxon>
        <taxon>Arthropoda</taxon>
        <taxon>Chelicerata</taxon>
        <taxon>Arachnida</taxon>
        <taxon>Acari</taxon>
        <taxon>Acariformes</taxon>
        <taxon>Sarcoptiformes</taxon>
        <taxon>Oribatida</taxon>
        <taxon>Brachypylina</taxon>
        <taxon>Oppioidea</taxon>
        <taxon>Oppiidae</taxon>
        <taxon>Medioppia</taxon>
    </lineage>
</organism>
<dbReference type="SUPFAM" id="SSF50494">
    <property type="entry name" value="Trypsin-like serine proteases"/>
    <property type="match status" value="2"/>
</dbReference>
<dbReference type="OrthoDB" id="10061449at2759"/>
<keyword evidence="3" id="KW-0378">Hydrolase</keyword>
<evidence type="ECO:0000256" key="3">
    <source>
        <dbReference type="RuleBase" id="RU363034"/>
    </source>
</evidence>
<evidence type="ECO:0000256" key="1">
    <source>
        <dbReference type="ARBA" id="ARBA00023157"/>
    </source>
</evidence>
<dbReference type="SMART" id="SM00020">
    <property type="entry name" value="Tryp_SPc"/>
    <property type="match status" value="1"/>
</dbReference>
<dbReference type="PROSITE" id="PS00134">
    <property type="entry name" value="TRYPSIN_HIS"/>
    <property type="match status" value="1"/>
</dbReference>
<dbReference type="CDD" id="cd00190">
    <property type="entry name" value="Tryp_SPc"/>
    <property type="match status" value="1"/>
</dbReference>
<dbReference type="PROSITE" id="PS00135">
    <property type="entry name" value="TRYPSIN_SER"/>
    <property type="match status" value="1"/>
</dbReference>
<keyword evidence="6" id="KW-1185">Reference proteome</keyword>
<dbReference type="InterPro" id="IPR001254">
    <property type="entry name" value="Trypsin_dom"/>
</dbReference>
<dbReference type="InterPro" id="IPR009003">
    <property type="entry name" value="Peptidase_S1_PA"/>
</dbReference>
<evidence type="ECO:0000313" key="5">
    <source>
        <dbReference type="EMBL" id="CAD7620812.1"/>
    </source>
</evidence>
<proteinExistence type="inferred from homology"/>
<dbReference type="GO" id="GO:0004252">
    <property type="term" value="F:serine-type endopeptidase activity"/>
    <property type="evidence" value="ECO:0007669"/>
    <property type="project" value="InterPro"/>
</dbReference>
<accession>A0A7R9PU77</accession>
<evidence type="ECO:0000259" key="4">
    <source>
        <dbReference type="PROSITE" id="PS50240"/>
    </source>
</evidence>
<dbReference type="PANTHER" id="PTHR24256">
    <property type="entry name" value="TRYPTASE-RELATED"/>
    <property type="match status" value="1"/>
</dbReference>
<dbReference type="PRINTS" id="PR00722">
    <property type="entry name" value="CHYMOTRYPSIN"/>
</dbReference>
<dbReference type="InterPro" id="IPR018114">
    <property type="entry name" value="TRYPSIN_HIS"/>
</dbReference>
<dbReference type="InterPro" id="IPR033116">
    <property type="entry name" value="TRYPSIN_SER"/>
</dbReference>
<feature type="domain" description="Peptidase S1" evidence="4">
    <location>
        <begin position="31"/>
        <end position="296"/>
    </location>
</feature>
<evidence type="ECO:0000256" key="2">
    <source>
        <dbReference type="ARBA" id="ARBA00024195"/>
    </source>
</evidence>
<keyword evidence="3" id="KW-0720">Serine protease</keyword>
<dbReference type="EMBL" id="CAJPIZ010000359">
    <property type="protein sequence ID" value="CAG2101242.1"/>
    <property type="molecule type" value="Genomic_DNA"/>
</dbReference>
<dbReference type="Gene3D" id="2.40.10.10">
    <property type="entry name" value="Trypsin-like serine proteases"/>
    <property type="match status" value="3"/>
</dbReference>
<dbReference type="GO" id="GO:0006508">
    <property type="term" value="P:proteolysis"/>
    <property type="evidence" value="ECO:0007669"/>
    <property type="project" value="UniProtKB-KW"/>
</dbReference>
<gene>
    <name evidence="5" type="ORF">OSB1V03_LOCUS1293</name>
</gene>
<comment type="similarity">
    <text evidence="2">Belongs to the peptidase S1 family. CLIP subfamily.</text>
</comment>
<dbReference type="InterPro" id="IPR001314">
    <property type="entry name" value="Peptidase_S1A"/>
</dbReference>
<keyword evidence="3" id="KW-0645">Protease</keyword>
<dbReference type="FunFam" id="2.40.10.10:FF:000068">
    <property type="entry name" value="transmembrane protease serine 2"/>
    <property type="match status" value="1"/>
</dbReference>
<dbReference type="Proteomes" id="UP000759131">
    <property type="component" value="Unassembled WGS sequence"/>
</dbReference>
<evidence type="ECO:0000313" key="6">
    <source>
        <dbReference type="Proteomes" id="UP000759131"/>
    </source>
</evidence>
<keyword evidence="1" id="KW-1015">Disulfide bond</keyword>
<protein>
    <recommendedName>
        <fullName evidence="4">Peptidase S1 domain-containing protein</fullName>
    </recommendedName>
</protein>
<feature type="non-terminal residue" evidence="5">
    <location>
        <position position="313"/>
    </location>
</feature>
<dbReference type="PROSITE" id="PS50240">
    <property type="entry name" value="TRYPSIN_DOM"/>
    <property type="match status" value="1"/>
</dbReference>
<dbReference type="InterPro" id="IPR051487">
    <property type="entry name" value="Ser/Thr_Proteases_Immune/Dev"/>
</dbReference>
<dbReference type="AlphaFoldDB" id="A0A7R9PU77"/>
<reference evidence="5" key="1">
    <citation type="submission" date="2020-11" db="EMBL/GenBank/DDBJ databases">
        <authorList>
            <person name="Tran Van P."/>
        </authorList>
    </citation>
    <scope>NUCLEOTIDE SEQUENCE</scope>
</reference>
<sequence length="313" mass="34719">INVRTVDSTFTNTVGCGVGGIVGTKGVKSFIVGGVGAEPLELPFMVSLQVFSTIHGNKFVNFCGGSVLNERWILTAAHCVEPLMPSDIKLIIGAVYYDNYTDENVYKTDKWVINGCYKFDKMDFMAEDIALIHTETAIKINGQNIAAICLPAPGVQPIGSDVWIAGWGVWDPDWEEPSRKLQKVYTKIVNEEMCHVYEWFRNVGLWRFPEGIRFCVMNEDSTVCRGDSGGPLMQIMNGTGDSGGPLMQIMNGTVYQLGIASFISVTLPVFNRCSKGNPAFYLKTERLNQWIGDTIAKYDQMATIDETIFKTKC</sequence>
<name>A0A7R9PU77_9ACAR</name>
<dbReference type="InterPro" id="IPR043504">
    <property type="entry name" value="Peptidase_S1_PA_chymotrypsin"/>
</dbReference>